<sequence length="56" mass="6589">THLEQELLANNLNHVMQVVNNMDKLFNILKDIEIAQNKRKCNPTWRGSTPWTLFLP</sequence>
<reference evidence="1" key="1">
    <citation type="submission" date="2021-06" db="EMBL/GenBank/DDBJ databases">
        <authorList>
            <person name="Kallberg Y."/>
            <person name="Tangrot J."/>
            <person name="Rosling A."/>
        </authorList>
    </citation>
    <scope>NUCLEOTIDE SEQUENCE</scope>
    <source>
        <strain evidence="1">MA461A</strain>
    </source>
</reference>
<protein>
    <submittedName>
        <fullName evidence="1">31831_t:CDS:1</fullName>
    </submittedName>
</protein>
<dbReference type="Proteomes" id="UP000789920">
    <property type="component" value="Unassembled WGS sequence"/>
</dbReference>
<gene>
    <name evidence="1" type="ORF">RPERSI_LOCUS14541</name>
</gene>
<name>A0ACA9QJV7_9GLOM</name>
<evidence type="ECO:0000313" key="1">
    <source>
        <dbReference type="EMBL" id="CAG8754522.1"/>
    </source>
</evidence>
<proteinExistence type="predicted"/>
<comment type="caution">
    <text evidence="1">The sequence shown here is derived from an EMBL/GenBank/DDBJ whole genome shotgun (WGS) entry which is preliminary data.</text>
</comment>
<feature type="non-terminal residue" evidence="1">
    <location>
        <position position="1"/>
    </location>
</feature>
<organism evidence="1 2">
    <name type="scientific">Racocetra persica</name>
    <dbReference type="NCBI Taxonomy" id="160502"/>
    <lineage>
        <taxon>Eukaryota</taxon>
        <taxon>Fungi</taxon>
        <taxon>Fungi incertae sedis</taxon>
        <taxon>Mucoromycota</taxon>
        <taxon>Glomeromycotina</taxon>
        <taxon>Glomeromycetes</taxon>
        <taxon>Diversisporales</taxon>
        <taxon>Gigasporaceae</taxon>
        <taxon>Racocetra</taxon>
    </lineage>
</organism>
<keyword evidence="2" id="KW-1185">Reference proteome</keyword>
<dbReference type="EMBL" id="CAJVQC010033655">
    <property type="protein sequence ID" value="CAG8754522.1"/>
    <property type="molecule type" value="Genomic_DNA"/>
</dbReference>
<evidence type="ECO:0000313" key="2">
    <source>
        <dbReference type="Proteomes" id="UP000789920"/>
    </source>
</evidence>
<accession>A0ACA9QJV7</accession>